<dbReference type="Gene3D" id="3.40.50.150">
    <property type="entry name" value="Vaccinia Virus protein VP39"/>
    <property type="match status" value="1"/>
</dbReference>
<evidence type="ECO:0000256" key="2">
    <source>
        <dbReference type="ARBA" id="ARBA00022679"/>
    </source>
</evidence>
<evidence type="ECO:0000259" key="3">
    <source>
        <dbReference type="Pfam" id="PF13649"/>
    </source>
</evidence>
<dbReference type="SUPFAM" id="SSF53335">
    <property type="entry name" value="S-adenosyl-L-methionine-dependent methyltransferases"/>
    <property type="match status" value="1"/>
</dbReference>
<dbReference type="PANTHER" id="PTHR43861:SF1">
    <property type="entry name" value="TRANS-ACONITATE 2-METHYLTRANSFERASE"/>
    <property type="match status" value="1"/>
</dbReference>
<evidence type="ECO:0000313" key="4">
    <source>
        <dbReference type="EMBL" id="MBG9377480.1"/>
    </source>
</evidence>
<proteinExistence type="predicted"/>
<dbReference type="PANTHER" id="PTHR43861">
    <property type="entry name" value="TRANS-ACONITATE 2-METHYLTRANSFERASE-RELATED"/>
    <property type="match status" value="1"/>
</dbReference>
<keyword evidence="1 4" id="KW-0489">Methyltransferase</keyword>
<dbReference type="EMBL" id="JADWYR010000002">
    <property type="protein sequence ID" value="MBG9377480.1"/>
    <property type="molecule type" value="Genomic_DNA"/>
</dbReference>
<protein>
    <submittedName>
        <fullName evidence="4">Methyltransferase domain-containing protein</fullName>
    </submittedName>
</protein>
<dbReference type="RefSeq" id="WP_196991561.1">
    <property type="nucleotide sequence ID" value="NZ_JADWYR010000002.1"/>
</dbReference>
<dbReference type="AlphaFoldDB" id="A0A931E8Y1"/>
<dbReference type="Pfam" id="PF13649">
    <property type="entry name" value="Methyltransf_25"/>
    <property type="match status" value="1"/>
</dbReference>
<sequence length="271" mass="30916">MNSDQTILPQMPFDVMAETYDEAFSFSEIGKLQREGVWRKLLPLLGSHQKPLRILEINCGTGVDALRLATLGHHVIATDASAVMIDQATQKIHDGVKDNLQFLQLSFAQLSGYNFNTTFDLVFSNFGGLNCIDKKELRQLDKDLARITNENATLFFVVMGKFCVWETTYHLLAGKWKTAIRRIKGESTFTVNGNTIPVHYYTPGSLNKLFGHYHHCYSHAVGLFVPPSYLESFFEKHPAWLKRLGKLEKKINSREWLSLLSDHYCTVLKKK</sequence>
<reference evidence="4" key="1">
    <citation type="submission" date="2020-11" db="EMBL/GenBank/DDBJ databases">
        <title>Bacterial whole genome sequence for Panacibacter sp. DH6.</title>
        <authorList>
            <person name="Le V."/>
            <person name="Ko S."/>
            <person name="Ahn C.-Y."/>
            <person name="Oh H.-M."/>
        </authorList>
    </citation>
    <scope>NUCLEOTIDE SEQUENCE</scope>
    <source>
        <strain evidence="4">DH6</strain>
    </source>
</reference>
<gene>
    <name evidence="4" type="ORF">I5907_14645</name>
</gene>
<feature type="domain" description="Methyltransferase" evidence="3">
    <location>
        <begin position="54"/>
        <end position="149"/>
    </location>
</feature>
<evidence type="ECO:0000256" key="1">
    <source>
        <dbReference type="ARBA" id="ARBA00022603"/>
    </source>
</evidence>
<dbReference type="InterPro" id="IPR029063">
    <property type="entry name" value="SAM-dependent_MTases_sf"/>
</dbReference>
<dbReference type="InterPro" id="IPR041698">
    <property type="entry name" value="Methyltransf_25"/>
</dbReference>
<name>A0A931E8Y1_9BACT</name>
<accession>A0A931E8Y1</accession>
<dbReference type="GO" id="GO:0008168">
    <property type="term" value="F:methyltransferase activity"/>
    <property type="evidence" value="ECO:0007669"/>
    <property type="project" value="UniProtKB-KW"/>
</dbReference>
<evidence type="ECO:0000313" key="5">
    <source>
        <dbReference type="Proteomes" id="UP000628448"/>
    </source>
</evidence>
<comment type="caution">
    <text evidence="4">The sequence shown here is derived from an EMBL/GenBank/DDBJ whole genome shotgun (WGS) entry which is preliminary data.</text>
</comment>
<dbReference type="Proteomes" id="UP000628448">
    <property type="component" value="Unassembled WGS sequence"/>
</dbReference>
<keyword evidence="2" id="KW-0808">Transferase</keyword>
<keyword evidence="5" id="KW-1185">Reference proteome</keyword>
<organism evidence="4 5">
    <name type="scientific">Panacibacter microcysteis</name>
    <dbReference type="NCBI Taxonomy" id="2793269"/>
    <lineage>
        <taxon>Bacteria</taxon>
        <taxon>Pseudomonadati</taxon>
        <taxon>Bacteroidota</taxon>
        <taxon>Chitinophagia</taxon>
        <taxon>Chitinophagales</taxon>
        <taxon>Chitinophagaceae</taxon>
        <taxon>Panacibacter</taxon>
    </lineage>
</organism>
<dbReference type="GO" id="GO:0032259">
    <property type="term" value="P:methylation"/>
    <property type="evidence" value="ECO:0007669"/>
    <property type="project" value="UniProtKB-KW"/>
</dbReference>
<dbReference type="CDD" id="cd02440">
    <property type="entry name" value="AdoMet_MTases"/>
    <property type="match status" value="1"/>
</dbReference>